<evidence type="ECO:0000313" key="9">
    <source>
        <dbReference type="EMBL" id="MCR6545586.1"/>
    </source>
</evidence>
<dbReference type="PANTHER" id="PTHR14969">
    <property type="entry name" value="SPHINGOSINE-1-PHOSPHATE PHOSPHOHYDROLASE"/>
    <property type="match status" value="1"/>
</dbReference>
<name>A0ABT1Y3Y8_9FIRM</name>
<accession>A0ABT1Y3Y8</accession>
<dbReference type="EMBL" id="JANPWE010000003">
    <property type="protein sequence ID" value="MCR6545586.1"/>
    <property type="molecule type" value="Genomic_DNA"/>
</dbReference>
<evidence type="ECO:0000256" key="4">
    <source>
        <dbReference type="ARBA" id="ARBA00022801"/>
    </source>
</evidence>
<feature type="domain" description="Phosphatidic acid phosphatase type 2/haloperoxidase" evidence="8">
    <location>
        <begin position="54"/>
        <end position="164"/>
    </location>
</feature>
<dbReference type="PANTHER" id="PTHR14969:SF62">
    <property type="entry name" value="DECAPRENYLPHOSPHORYL-5-PHOSPHORIBOSE PHOSPHATASE RV3807C-RELATED"/>
    <property type="match status" value="1"/>
</dbReference>
<dbReference type="Pfam" id="PF01569">
    <property type="entry name" value="PAP2"/>
    <property type="match status" value="1"/>
</dbReference>
<dbReference type="Proteomes" id="UP001524944">
    <property type="component" value="Unassembled WGS sequence"/>
</dbReference>
<evidence type="ECO:0000256" key="3">
    <source>
        <dbReference type="ARBA" id="ARBA00022692"/>
    </source>
</evidence>
<proteinExistence type="predicted"/>
<reference evidence="9 10" key="1">
    <citation type="submission" date="2022-08" db="EMBL/GenBank/DDBJ databases">
        <title>Proteogenomics of the novel Dehalobacterium formicoaceticum strain EZ94 highlights a key role of methyltransferases during anaerobic dichloromethane degradation.</title>
        <authorList>
            <person name="Wasmund K."/>
        </authorList>
    </citation>
    <scope>NUCLEOTIDE SEQUENCE [LARGE SCALE GENOMIC DNA]</scope>
    <source>
        <strain evidence="9 10">EZ94</strain>
    </source>
</reference>
<dbReference type="RefSeq" id="WP_089609149.1">
    <property type="nucleotide sequence ID" value="NZ_CP022121.1"/>
</dbReference>
<sequence>MHKILNWDMHLFCYINKRWQCSFLDKIMPKMTHLGGLKASVLICLTLLMSFHSLGKEVLLAMGSSQIVVQAAKKFLPRPRPFLTIPQTNIWKNLILKDYSFPSGHTAATFSLTTVLAVSFPVFAPIALPLSLVIGISRIYLGLHYPSDVLIGAILGSASAAIVCF</sequence>
<gene>
    <name evidence="9" type="ORF">NVS47_08685</name>
</gene>
<dbReference type="SUPFAM" id="SSF48317">
    <property type="entry name" value="Acid phosphatase/Vanadium-dependent haloperoxidase"/>
    <property type="match status" value="1"/>
</dbReference>
<protein>
    <submittedName>
        <fullName evidence="9">Phosphatase PAP2 family protein</fullName>
    </submittedName>
</protein>
<keyword evidence="2" id="KW-1003">Cell membrane</keyword>
<feature type="transmembrane region" description="Helical" evidence="7">
    <location>
        <begin position="36"/>
        <end position="55"/>
    </location>
</feature>
<evidence type="ECO:0000256" key="6">
    <source>
        <dbReference type="ARBA" id="ARBA00023136"/>
    </source>
</evidence>
<keyword evidence="10" id="KW-1185">Reference proteome</keyword>
<dbReference type="InterPro" id="IPR000326">
    <property type="entry name" value="PAP2/HPO"/>
</dbReference>
<dbReference type="SMART" id="SM00014">
    <property type="entry name" value="acidPPc"/>
    <property type="match status" value="1"/>
</dbReference>
<keyword evidence="3 7" id="KW-0812">Transmembrane</keyword>
<evidence type="ECO:0000259" key="8">
    <source>
        <dbReference type="SMART" id="SM00014"/>
    </source>
</evidence>
<evidence type="ECO:0000313" key="10">
    <source>
        <dbReference type="Proteomes" id="UP001524944"/>
    </source>
</evidence>
<evidence type="ECO:0000256" key="5">
    <source>
        <dbReference type="ARBA" id="ARBA00022989"/>
    </source>
</evidence>
<evidence type="ECO:0000256" key="1">
    <source>
        <dbReference type="ARBA" id="ARBA00004651"/>
    </source>
</evidence>
<comment type="caution">
    <text evidence="9">The sequence shown here is derived from an EMBL/GenBank/DDBJ whole genome shotgun (WGS) entry which is preliminary data.</text>
</comment>
<dbReference type="CDD" id="cd01610">
    <property type="entry name" value="PAP2_like"/>
    <property type="match status" value="1"/>
</dbReference>
<keyword evidence="4" id="KW-0378">Hydrolase</keyword>
<comment type="subcellular location">
    <subcellularLocation>
        <location evidence="1">Cell membrane</location>
        <topology evidence="1">Multi-pass membrane protein</topology>
    </subcellularLocation>
</comment>
<organism evidence="9 10">
    <name type="scientific">Dehalobacterium formicoaceticum</name>
    <dbReference type="NCBI Taxonomy" id="51515"/>
    <lineage>
        <taxon>Bacteria</taxon>
        <taxon>Bacillati</taxon>
        <taxon>Bacillota</taxon>
        <taxon>Clostridia</taxon>
        <taxon>Eubacteriales</taxon>
        <taxon>Peptococcaceae</taxon>
        <taxon>Dehalobacterium</taxon>
    </lineage>
</organism>
<keyword evidence="5 7" id="KW-1133">Transmembrane helix</keyword>
<evidence type="ECO:0000256" key="2">
    <source>
        <dbReference type="ARBA" id="ARBA00022475"/>
    </source>
</evidence>
<dbReference type="Gene3D" id="1.20.144.10">
    <property type="entry name" value="Phosphatidic acid phosphatase type 2/haloperoxidase"/>
    <property type="match status" value="1"/>
</dbReference>
<keyword evidence="6 7" id="KW-0472">Membrane</keyword>
<evidence type="ECO:0000256" key="7">
    <source>
        <dbReference type="SAM" id="Phobius"/>
    </source>
</evidence>
<dbReference type="InterPro" id="IPR036938">
    <property type="entry name" value="PAP2/HPO_sf"/>
</dbReference>
<feature type="transmembrane region" description="Helical" evidence="7">
    <location>
        <begin position="110"/>
        <end position="134"/>
    </location>
</feature>